<dbReference type="InterPro" id="IPR012902">
    <property type="entry name" value="N_methyl_site"/>
</dbReference>
<reference evidence="2 3" key="1">
    <citation type="journal article" date="2016" name="C (Basel)">
        <title>Selective Growth of and Electricity Production by Marine Exoelectrogenic Bacteria in Self-Aggregated Hydrogel of Microbially Reduced Graphene Oxide.</title>
        <authorList>
            <person name="Yoshida N."/>
            <person name="Goto Y."/>
            <person name="Miyata Y."/>
        </authorList>
    </citation>
    <scope>NUCLEOTIDE SEQUENCE [LARGE SCALE GENOMIC DNA]</scope>
    <source>
        <strain evidence="2 3">NIT-T3</strain>
    </source>
</reference>
<evidence type="ECO:0000256" key="1">
    <source>
        <dbReference type="SAM" id="Phobius"/>
    </source>
</evidence>
<reference evidence="2 3" key="2">
    <citation type="journal article" date="2021" name="Int. J. Syst. Evol. Microbiol.">
        <title>Isolation and Polyphasic Characterization of Desulfuromonas versatilis sp. Nov., an Electrogenic Bacteria Capable of Versatile Metabolism Isolated from a Graphene Oxide-Reducing Enrichment Culture.</title>
        <authorList>
            <person name="Xie L."/>
            <person name="Yoshida N."/>
            <person name="Ishii S."/>
            <person name="Meng L."/>
        </authorList>
    </citation>
    <scope>NUCLEOTIDE SEQUENCE [LARGE SCALE GENOMIC DNA]</scope>
    <source>
        <strain evidence="2 3">NIT-T3</strain>
    </source>
</reference>
<keyword evidence="1" id="KW-0472">Membrane</keyword>
<dbReference type="EMBL" id="AP024355">
    <property type="protein sequence ID" value="BCR06399.1"/>
    <property type="molecule type" value="Genomic_DNA"/>
</dbReference>
<dbReference type="RefSeq" id="WP_221249779.1">
    <property type="nucleotide sequence ID" value="NZ_AP024355.1"/>
</dbReference>
<keyword evidence="1" id="KW-0812">Transmembrane</keyword>
<evidence type="ECO:0000313" key="2">
    <source>
        <dbReference type="EMBL" id="BCR06399.1"/>
    </source>
</evidence>
<evidence type="ECO:0000313" key="3">
    <source>
        <dbReference type="Proteomes" id="UP001319827"/>
    </source>
</evidence>
<dbReference type="Gene3D" id="3.30.700.10">
    <property type="entry name" value="Glycoprotein, Type 4 Pilin"/>
    <property type="match status" value="1"/>
</dbReference>
<gene>
    <name evidence="2" type="ORF">DESUT3_34680</name>
</gene>
<proteinExistence type="predicted"/>
<dbReference type="NCBIfam" id="TIGR02532">
    <property type="entry name" value="IV_pilin_GFxxxE"/>
    <property type="match status" value="1"/>
</dbReference>
<evidence type="ECO:0008006" key="4">
    <source>
        <dbReference type="Google" id="ProtNLM"/>
    </source>
</evidence>
<dbReference type="SUPFAM" id="SSF54523">
    <property type="entry name" value="Pili subunits"/>
    <property type="match status" value="1"/>
</dbReference>
<keyword evidence="3" id="KW-1185">Reference proteome</keyword>
<keyword evidence="1" id="KW-1133">Transmembrane helix</keyword>
<accession>A0ABM8HWT5</accession>
<dbReference type="InterPro" id="IPR045584">
    <property type="entry name" value="Pilin-like"/>
</dbReference>
<feature type="transmembrane region" description="Helical" evidence="1">
    <location>
        <begin position="6"/>
        <end position="27"/>
    </location>
</feature>
<protein>
    <recommendedName>
        <fullName evidence="4">Prepilin-type N-terminal cleavage/methylation domain-containing protein</fullName>
    </recommendedName>
</protein>
<organism evidence="2 3">
    <name type="scientific">Desulfuromonas versatilis</name>
    <dbReference type="NCBI Taxonomy" id="2802975"/>
    <lineage>
        <taxon>Bacteria</taxon>
        <taxon>Pseudomonadati</taxon>
        <taxon>Thermodesulfobacteriota</taxon>
        <taxon>Desulfuromonadia</taxon>
        <taxon>Desulfuromonadales</taxon>
        <taxon>Desulfuromonadaceae</taxon>
        <taxon>Desulfuromonas</taxon>
    </lineage>
</organism>
<dbReference type="PANTHER" id="PTHR30093">
    <property type="entry name" value="GENERAL SECRETION PATHWAY PROTEIN G"/>
    <property type="match status" value="1"/>
</dbReference>
<dbReference type="Proteomes" id="UP001319827">
    <property type="component" value="Chromosome"/>
</dbReference>
<dbReference type="PANTHER" id="PTHR30093:SF7">
    <property type="entry name" value="MSHA MAJOR PILIN SUBUNIT MSHA"/>
    <property type="match status" value="1"/>
</dbReference>
<sequence>MRNEKGFTMIELVVVIVILGILAAVAIPKYVDMKTEAYKAQADGVYASAQAAVALNHAAKLIGKPAANLPAYVDATTCNTGLIEGANSGTCLRAAIDELPTGWAPATNTLAATLGGTTYTITIDNVESSTVAAKISKDW</sequence>
<dbReference type="Pfam" id="PF07963">
    <property type="entry name" value="N_methyl"/>
    <property type="match status" value="1"/>
</dbReference>
<name>A0ABM8HWT5_9BACT</name>